<keyword evidence="8" id="KW-0067">ATP-binding</keyword>
<keyword evidence="14" id="KW-1185">Reference proteome</keyword>
<evidence type="ECO:0000256" key="9">
    <source>
        <dbReference type="ARBA" id="ARBA00022884"/>
    </source>
</evidence>
<keyword evidence="10" id="KW-1015">Disulfide bond</keyword>
<dbReference type="Pfam" id="PF20259">
    <property type="entry name" value="tRNA_Me_trans_M"/>
    <property type="match status" value="1"/>
</dbReference>
<dbReference type="CDD" id="cd01998">
    <property type="entry name" value="MnmA_TRMU-like"/>
    <property type="match status" value="1"/>
</dbReference>
<evidence type="ECO:0000259" key="12">
    <source>
        <dbReference type="Pfam" id="PF20259"/>
    </source>
</evidence>
<protein>
    <recommendedName>
        <fullName evidence="3">tRNA-5-taurinomethyluridine 2-sulfurtransferase</fullName>
        <ecNumber evidence="3">2.8.1.14</ecNumber>
    </recommendedName>
</protein>
<dbReference type="EC" id="2.8.1.14" evidence="3"/>
<gene>
    <name evidence="13" type="primary">g1464</name>
    <name evidence="13" type="ORF">VP750_LOCUS1259</name>
</gene>
<dbReference type="Pfam" id="PF03054">
    <property type="entry name" value="tRNA_Me_trans"/>
    <property type="match status" value="1"/>
</dbReference>
<dbReference type="SUPFAM" id="SSF52402">
    <property type="entry name" value="Adenine nucleotide alpha hydrolases-like"/>
    <property type="match status" value="1"/>
</dbReference>
<keyword evidence="9" id="KW-0694">RNA-binding</keyword>
<dbReference type="PANTHER" id="PTHR11933">
    <property type="entry name" value="TRNA 5-METHYLAMINOMETHYL-2-THIOURIDYLATE -METHYLTRANSFERASE"/>
    <property type="match status" value="1"/>
</dbReference>
<evidence type="ECO:0000256" key="1">
    <source>
        <dbReference type="ARBA" id="ARBA00003986"/>
    </source>
</evidence>
<evidence type="ECO:0000256" key="4">
    <source>
        <dbReference type="ARBA" id="ARBA00022555"/>
    </source>
</evidence>
<evidence type="ECO:0000313" key="14">
    <source>
        <dbReference type="Proteomes" id="UP001497392"/>
    </source>
</evidence>
<proteinExistence type="inferred from homology"/>
<evidence type="ECO:0000256" key="10">
    <source>
        <dbReference type="ARBA" id="ARBA00023157"/>
    </source>
</evidence>
<dbReference type="InterPro" id="IPR046884">
    <property type="entry name" value="MnmA-like_central"/>
</dbReference>
<keyword evidence="6" id="KW-0819">tRNA processing</keyword>
<accession>A0ABP1FLV8</accession>
<dbReference type="Gene3D" id="2.40.30.10">
    <property type="entry name" value="Translation factors"/>
    <property type="match status" value="1"/>
</dbReference>
<evidence type="ECO:0000256" key="8">
    <source>
        <dbReference type="ARBA" id="ARBA00022840"/>
    </source>
</evidence>
<evidence type="ECO:0000256" key="3">
    <source>
        <dbReference type="ARBA" id="ARBA00011953"/>
    </source>
</evidence>
<dbReference type="Gene3D" id="2.30.30.280">
    <property type="entry name" value="Adenine nucleotide alpha hydrolases-like domains"/>
    <property type="match status" value="1"/>
</dbReference>
<evidence type="ECO:0000256" key="5">
    <source>
        <dbReference type="ARBA" id="ARBA00022679"/>
    </source>
</evidence>
<keyword evidence="5" id="KW-0808">Transferase</keyword>
<feature type="domain" description="tRNA-specific 2-thiouridylase MnmA-like central" evidence="12">
    <location>
        <begin position="229"/>
        <end position="290"/>
    </location>
</feature>
<evidence type="ECO:0000256" key="2">
    <source>
        <dbReference type="ARBA" id="ARBA00006191"/>
    </source>
</evidence>
<keyword evidence="7" id="KW-0547">Nucleotide-binding</keyword>
<dbReference type="PANTHER" id="PTHR11933:SF5">
    <property type="entry name" value="MITOCHONDRIAL TRNA-SPECIFIC 2-THIOURIDYLASE 1"/>
    <property type="match status" value="1"/>
</dbReference>
<keyword evidence="4" id="KW-0820">tRNA-binding</keyword>
<dbReference type="Proteomes" id="UP001497392">
    <property type="component" value="Unassembled WGS sequence"/>
</dbReference>
<name>A0ABP1FLV8_9CHLO</name>
<comment type="function">
    <text evidence="1">Catalyzes the 2-thiolation of uridine at the wobble position (U34) of mitochondrial tRNA(Lys), tRNA(Glu) and tRNA(Gln). Required for the formation of 5-taurinomethyl-2-thiouridine (tm5s2U) of mitochondrial tRNA(Lys), tRNA(Glu), and tRNA(Gln) at the wobble position. ATP is required to activate the C2 atom of the wobble base.</text>
</comment>
<comment type="catalytic activity">
    <reaction evidence="11">
        <text>5-taurinomethyluridine(34) in tRNA + S-sulfanyl-L-cysteinyl-[protein] + AH2 + ATP = 5-taurinomethyl-2-thiouridine(34) in tRNA + L-cysteinyl-[protein] + A + AMP + diphosphate + H(+)</text>
        <dbReference type="Rhea" id="RHEA:47040"/>
        <dbReference type="Rhea" id="RHEA-COMP:10131"/>
        <dbReference type="Rhea" id="RHEA-COMP:11726"/>
        <dbReference type="Rhea" id="RHEA-COMP:11732"/>
        <dbReference type="Rhea" id="RHEA-COMP:11733"/>
        <dbReference type="ChEBI" id="CHEBI:13193"/>
        <dbReference type="ChEBI" id="CHEBI:15378"/>
        <dbReference type="ChEBI" id="CHEBI:17499"/>
        <dbReference type="ChEBI" id="CHEBI:29950"/>
        <dbReference type="ChEBI" id="CHEBI:30616"/>
        <dbReference type="ChEBI" id="CHEBI:33019"/>
        <dbReference type="ChEBI" id="CHEBI:61963"/>
        <dbReference type="ChEBI" id="CHEBI:87171"/>
        <dbReference type="ChEBI" id="CHEBI:87172"/>
        <dbReference type="ChEBI" id="CHEBI:456215"/>
        <dbReference type="EC" id="2.8.1.14"/>
    </reaction>
</comment>
<dbReference type="InterPro" id="IPR023382">
    <property type="entry name" value="MnmA-like_central_sf"/>
</dbReference>
<dbReference type="EMBL" id="CAXHTA020000002">
    <property type="protein sequence ID" value="CAL5219600.1"/>
    <property type="molecule type" value="Genomic_DNA"/>
</dbReference>
<comment type="caution">
    <text evidence="13">The sequence shown here is derived from an EMBL/GenBank/DDBJ whole genome shotgun (WGS) entry which is preliminary data.</text>
</comment>
<comment type="similarity">
    <text evidence="2">Belongs to the MnmA/TRMU family.</text>
</comment>
<organism evidence="13 14">
    <name type="scientific">Coccomyxa viridis</name>
    <dbReference type="NCBI Taxonomy" id="1274662"/>
    <lineage>
        <taxon>Eukaryota</taxon>
        <taxon>Viridiplantae</taxon>
        <taxon>Chlorophyta</taxon>
        <taxon>core chlorophytes</taxon>
        <taxon>Trebouxiophyceae</taxon>
        <taxon>Trebouxiophyceae incertae sedis</taxon>
        <taxon>Coccomyxaceae</taxon>
        <taxon>Coccomyxa</taxon>
    </lineage>
</organism>
<dbReference type="InterPro" id="IPR004506">
    <property type="entry name" value="MnmA-like"/>
</dbReference>
<evidence type="ECO:0000256" key="7">
    <source>
        <dbReference type="ARBA" id="ARBA00022741"/>
    </source>
</evidence>
<dbReference type="Gene3D" id="3.40.50.620">
    <property type="entry name" value="HUPs"/>
    <property type="match status" value="1"/>
</dbReference>
<evidence type="ECO:0000313" key="13">
    <source>
        <dbReference type="EMBL" id="CAL5219600.1"/>
    </source>
</evidence>
<reference evidence="13 14" key="1">
    <citation type="submission" date="2024-06" db="EMBL/GenBank/DDBJ databases">
        <authorList>
            <person name="Kraege A."/>
            <person name="Thomma B."/>
        </authorList>
    </citation>
    <scope>NUCLEOTIDE SEQUENCE [LARGE SCALE GENOMIC DNA]</scope>
</reference>
<dbReference type="InterPro" id="IPR014729">
    <property type="entry name" value="Rossmann-like_a/b/a_fold"/>
</dbReference>
<evidence type="ECO:0000256" key="6">
    <source>
        <dbReference type="ARBA" id="ARBA00022694"/>
    </source>
</evidence>
<sequence>MGARISRQQLRRKGTLARPGLPRSTVAVGISGGVDSAVAAMLLKERGHDVFGVFMRNWDESEEKGNENCSVEADLAQAKSVCHHIGIPLHEVNFVRQYWTQVFSDFLAQCEAGVTPNPDLACNRHIKFGALLDHCKGLGADKVATGHYAQIARCSQSGQLQLLRGLDPLKDQSYFLASVHGQSLADVVFPLGRMRKEQVRSLAQERGIPSALRQSSAGICFIGRREFGDFISDYTAPVAGHYVDVDTGSVLGPCANMLALTLGQGSRISGLSTRMYVAGKDMQQRIVYVAAGPDHPALYTHTAALQEAHWIAGEAPEQMRSTGSMECSFKARYRQVPELCSVSMPGRASGCTPSAFTRLESNWSAPGASVAFAAPARAITPQQAFVMYSGEEALDCDELVYAVGGS</sequence>
<evidence type="ECO:0000256" key="11">
    <source>
        <dbReference type="ARBA" id="ARBA00049564"/>
    </source>
</evidence>
<dbReference type="NCBIfam" id="NF001138">
    <property type="entry name" value="PRK00143.1"/>
    <property type="match status" value="1"/>
</dbReference>
<dbReference type="NCBIfam" id="TIGR00420">
    <property type="entry name" value="trmU"/>
    <property type="match status" value="1"/>
</dbReference>